<dbReference type="Proteomes" id="UP000184406">
    <property type="component" value="Unassembled WGS sequence"/>
</dbReference>
<dbReference type="AlphaFoldDB" id="A0A1M4Y1H5"/>
<evidence type="ECO:0000313" key="2">
    <source>
        <dbReference type="Proteomes" id="UP000184406"/>
    </source>
</evidence>
<proteinExistence type="predicted"/>
<evidence type="ECO:0000313" key="1">
    <source>
        <dbReference type="EMBL" id="SHE99446.1"/>
    </source>
</evidence>
<dbReference type="EMBL" id="FQUX01000002">
    <property type="protein sequence ID" value="SHE99446.1"/>
    <property type="molecule type" value="Genomic_DNA"/>
</dbReference>
<protein>
    <submittedName>
        <fullName evidence="1">Uncharacterized protein</fullName>
    </submittedName>
</protein>
<keyword evidence="2" id="KW-1185">Reference proteome</keyword>
<name>A0A1M4Y1H5_9FLAO</name>
<reference evidence="2" key="1">
    <citation type="submission" date="2016-11" db="EMBL/GenBank/DDBJ databases">
        <authorList>
            <person name="Varghese N."/>
            <person name="Submissions S."/>
        </authorList>
    </citation>
    <scope>NUCLEOTIDE SEQUENCE [LARGE SCALE GENOMIC DNA]</scope>
    <source>
        <strain evidence="2">DSM 17539</strain>
    </source>
</reference>
<accession>A0A1M4Y1H5</accession>
<gene>
    <name evidence="1" type="ORF">SAMN03080594_102276</name>
</gene>
<organism evidence="1 2">
    <name type="scientific">Arenibacter palladensis</name>
    <dbReference type="NCBI Taxonomy" id="237373"/>
    <lineage>
        <taxon>Bacteria</taxon>
        <taxon>Pseudomonadati</taxon>
        <taxon>Bacteroidota</taxon>
        <taxon>Flavobacteriia</taxon>
        <taxon>Flavobacteriales</taxon>
        <taxon>Flavobacteriaceae</taxon>
        <taxon>Arenibacter</taxon>
    </lineage>
</organism>
<sequence length="38" mass="4346">MTIHVLKSHFFNTNSIEINQVTVIIVYHEASTSVLFVL</sequence>